<sequence length="389" mass="44600">MSLSGSTYLLIFKDHDRLVSFLKDHESVLKKWFRDVQEWSEEFSDCNRRVWISCQGIPIHAWSEETFGNIASLWGDLISIDERTTKPSSFYKTYFQILTNVPDRINNIVELKVASKIFKVRVCKFDPCFTPNSAWCLEEEESNFSTSDAAVENNKLNNAKEDEDVKCPRVAEDINYACMGKLFKVGVDSFENTEERFIGEPEILRCYNKMDLAHLKSPNIDTDLDISGDQLEARPAGFESWTECVDKLNNNISYPLSMVDKSVNRTQEVAANHSDEGGTLKNSELKHDLGYSRDEEIIEIVENEGSLLWDSNFRGSSEEVEEDSGSYFPELKDVYRKRKGKKHVKGYIFIRTSTYCFSSRGYAKDNDVHNRESLQKLVGSMKGFLKFGG</sequence>
<dbReference type="PANTHER" id="PTHR34427:SF5">
    <property type="entry name" value="DUF4283 DOMAIN-CONTAINING PROTEIN"/>
    <property type="match status" value="1"/>
</dbReference>
<reference evidence="1 2" key="1">
    <citation type="journal article" date="2024" name="G3 (Bethesda)">
        <title>Genome assembly of Hibiscus sabdariffa L. provides insights into metabolisms of medicinal natural products.</title>
        <authorList>
            <person name="Kim T."/>
        </authorList>
    </citation>
    <scope>NUCLEOTIDE SEQUENCE [LARGE SCALE GENOMIC DNA]</scope>
    <source>
        <strain evidence="1">TK-2024</strain>
        <tissue evidence="1">Old leaves</tissue>
    </source>
</reference>
<dbReference type="EMBL" id="JBBPBN010000011">
    <property type="protein sequence ID" value="KAK9029371.1"/>
    <property type="molecule type" value="Genomic_DNA"/>
</dbReference>
<evidence type="ECO:0000313" key="2">
    <source>
        <dbReference type="Proteomes" id="UP001396334"/>
    </source>
</evidence>
<evidence type="ECO:0008006" key="3">
    <source>
        <dbReference type="Google" id="ProtNLM"/>
    </source>
</evidence>
<evidence type="ECO:0000313" key="1">
    <source>
        <dbReference type="EMBL" id="KAK9029371.1"/>
    </source>
</evidence>
<comment type="caution">
    <text evidence="1">The sequence shown here is derived from an EMBL/GenBank/DDBJ whole genome shotgun (WGS) entry which is preliminary data.</text>
</comment>
<protein>
    <recommendedName>
        <fullName evidence="3">DUF4283 domain-containing protein</fullName>
    </recommendedName>
</protein>
<organism evidence="1 2">
    <name type="scientific">Hibiscus sabdariffa</name>
    <name type="common">roselle</name>
    <dbReference type="NCBI Taxonomy" id="183260"/>
    <lineage>
        <taxon>Eukaryota</taxon>
        <taxon>Viridiplantae</taxon>
        <taxon>Streptophyta</taxon>
        <taxon>Embryophyta</taxon>
        <taxon>Tracheophyta</taxon>
        <taxon>Spermatophyta</taxon>
        <taxon>Magnoliopsida</taxon>
        <taxon>eudicotyledons</taxon>
        <taxon>Gunneridae</taxon>
        <taxon>Pentapetalae</taxon>
        <taxon>rosids</taxon>
        <taxon>malvids</taxon>
        <taxon>Malvales</taxon>
        <taxon>Malvaceae</taxon>
        <taxon>Malvoideae</taxon>
        <taxon>Hibiscus</taxon>
    </lineage>
</organism>
<gene>
    <name evidence="1" type="ORF">V6N11_026489</name>
</gene>
<dbReference type="Proteomes" id="UP001396334">
    <property type="component" value="Unassembled WGS sequence"/>
</dbReference>
<accession>A0ABR2SVV8</accession>
<name>A0ABR2SVV8_9ROSI</name>
<proteinExistence type="predicted"/>
<keyword evidence="2" id="KW-1185">Reference proteome</keyword>
<dbReference type="PANTHER" id="PTHR34427">
    <property type="entry name" value="DUF4283 DOMAIN PROTEIN"/>
    <property type="match status" value="1"/>
</dbReference>